<evidence type="ECO:0000256" key="1">
    <source>
        <dbReference type="ARBA" id="ARBA00004906"/>
    </source>
</evidence>
<name>A0A0N5CVH3_THECL</name>
<evidence type="ECO:0000313" key="8">
    <source>
        <dbReference type="WBParaSite" id="TCLT_0000430501-mRNA-1"/>
    </source>
</evidence>
<evidence type="ECO:0000256" key="2">
    <source>
        <dbReference type="ARBA" id="ARBA00022786"/>
    </source>
</evidence>
<evidence type="ECO:0000256" key="3">
    <source>
        <dbReference type="ARBA" id="ARBA00038344"/>
    </source>
</evidence>
<dbReference type="InterPro" id="IPR001680">
    <property type="entry name" value="WD40_rpt"/>
</dbReference>
<keyword evidence="4" id="KW-0853">WD repeat</keyword>
<dbReference type="InterPro" id="IPR036322">
    <property type="entry name" value="WD40_repeat_dom_sf"/>
</dbReference>
<evidence type="ECO:0000313" key="6">
    <source>
        <dbReference type="EMBL" id="VDN01384.1"/>
    </source>
</evidence>
<organism evidence="8">
    <name type="scientific">Thelazia callipaeda</name>
    <name type="common">Oriental eyeworm</name>
    <name type="synonym">Parasitic nematode</name>
    <dbReference type="NCBI Taxonomy" id="103827"/>
    <lineage>
        <taxon>Eukaryota</taxon>
        <taxon>Metazoa</taxon>
        <taxon>Ecdysozoa</taxon>
        <taxon>Nematoda</taxon>
        <taxon>Chromadorea</taxon>
        <taxon>Rhabditida</taxon>
        <taxon>Spirurina</taxon>
        <taxon>Spiruromorpha</taxon>
        <taxon>Thelazioidea</taxon>
        <taxon>Thelaziidae</taxon>
        <taxon>Thelazia</taxon>
    </lineage>
</organism>
<dbReference type="AlphaFoldDB" id="A0A0N5CVH3"/>
<dbReference type="Gene3D" id="2.130.10.10">
    <property type="entry name" value="YVTN repeat-like/Quinoprotein amine dehydrogenase"/>
    <property type="match status" value="2"/>
</dbReference>
<protein>
    <submittedName>
        <fullName evidence="8">WD_REPEATS_REGION domain-containing protein</fullName>
    </submittedName>
</protein>
<dbReference type="GO" id="GO:0005634">
    <property type="term" value="C:nucleus"/>
    <property type="evidence" value="ECO:0007669"/>
    <property type="project" value="TreeGrafter"/>
</dbReference>
<reference evidence="6 7" key="2">
    <citation type="submission" date="2018-11" db="EMBL/GenBank/DDBJ databases">
        <authorList>
            <consortium name="Pathogen Informatics"/>
        </authorList>
    </citation>
    <scope>NUCLEOTIDE SEQUENCE [LARGE SCALE GENOMIC DNA]</scope>
</reference>
<dbReference type="PROSITE" id="PS50082">
    <property type="entry name" value="WD_REPEATS_2"/>
    <property type="match status" value="1"/>
</dbReference>
<dbReference type="EMBL" id="UYYF01004283">
    <property type="protein sequence ID" value="VDN01384.1"/>
    <property type="molecule type" value="Genomic_DNA"/>
</dbReference>
<dbReference type="SMART" id="SM00320">
    <property type="entry name" value="WD40"/>
    <property type="match status" value="6"/>
</dbReference>
<evidence type="ECO:0000256" key="4">
    <source>
        <dbReference type="PROSITE-ProRule" id="PRU00221"/>
    </source>
</evidence>
<dbReference type="Proteomes" id="UP000276776">
    <property type="component" value="Unassembled WGS sequence"/>
</dbReference>
<dbReference type="Pfam" id="PF00400">
    <property type="entry name" value="WD40"/>
    <property type="match status" value="2"/>
</dbReference>
<dbReference type="PROSITE" id="PS50294">
    <property type="entry name" value="WD_REPEATS_REGION"/>
    <property type="match status" value="1"/>
</dbReference>
<dbReference type="SUPFAM" id="SSF50978">
    <property type="entry name" value="WD40 repeat-like"/>
    <property type="match status" value="1"/>
</dbReference>
<dbReference type="OMA" id="GIRFWDL"/>
<dbReference type="InterPro" id="IPR015943">
    <property type="entry name" value="WD40/YVTN_repeat-like_dom_sf"/>
</dbReference>
<gene>
    <name evidence="6" type="ORF">TCLT_LOCUS4294</name>
</gene>
<keyword evidence="7" id="KW-1185">Reference proteome</keyword>
<feature type="region of interest" description="Disordered" evidence="5">
    <location>
        <begin position="562"/>
        <end position="581"/>
    </location>
</feature>
<sequence>MPRSGHIVSDLHYHQKGHRMSQALPDSYFLNYASDNCHISSNAWVACQFSNELCFEHFLAIGDENGYIHVLDVREDVISNSFAADRSCVIDVAFVPNFPNLLLSISGHAKVASWDIERKKLLQLFTGHEGSVRALTVFSNNPNLFATGARDGTICIWDRRDSHIHSSRPYNVLEATHPLLSSPNHNFGIKRRSQLPLSTNSKGVTSLIHHDGYTLISASSSFKTGIRFWDLRYRGKTTPFRILGDSNNTSSRDFGIASLCLDRFNSLLFAASTDSKIYEYSIQGSKDSPVNILQGIKRPPFNTYDFKIAASPLSDHVMFGSGDCFAAIWDLQERYTTYSSGRLNYLPYPKYTLGGHRFEVTVAKFSCTARYISTMDDSYLKIWKWKEKNIDNEELSPLSIHHDRVELYELPETFIAENSMKVLNVSPSTSQKNLKRSPFKSPFKSPLNHLSPSSKTESGSPVKKIFRADESPPLRDLTNKSSQVSQQLDSSESDDKKKPAICAFHYKYPTMHLPNSVKDRINALKKNSTIITSDAEGSSTSSLNPDHKALKAIKSPAISDTLSQGCSHSRNSSLFSSQVTSERNKKISVQRTIDHYFSKIPKTS</sequence>
<dbReference type="WBParaSite" id="TCLT_0000430501-mRNA-1">
    <property type="protein sequence ID" value="TCLT_0000430501-mRNA-1"/>
    <property type="gene ID" value="TCLT_0000430501"/>
</dbReference>
<keyword evidence="2" id="KW-0833">Ubl conjugation pathway</keyword>
<dbReference type="InterPro" id="IPR051865">
    <property type="entry name" value="WD-repeat_CDT2_adapter"/>
</dbReference>
<evidence type="ECO:0000313" key="7">
    <source>
        <dbReference type="Proteomes" id="UP000276776"/>
    </source>
</evidence>
<evidence type="ECO:0000256" key="5">
    <source>
        <dbReference type="SAM" id="MobiDB-lite"/>
    </source>
</evidence>
<dbReference type="OrthoDB" id="2096344at2759"/>
<feature type="compositionally biased region" description="Polar residues" evidence="5">
    <location>
        <begin position="448"/>
        <end position="459"/>
    </location>
</feature>
<dbReference type="PANTHER" id="PTHR22852">
    <property type="entry name" value="LETHAL 2 DENTICLELESS PROTEIN RETINOIC ACID-REGULATED NUCLEAR MATRIX-ASSOCIATED PROTEIN"/>
    <property type="match status" value="1"/>
</dbReference>
<dbReference type="GO" id="GO:0007095">
    <property type="term" value="P:mitotic G2 DNA damage checkpoint signaling"/>
    <property type="evidence" value="ECO:0007669"/>
    <property type="project" value="TreeGrafter"/>
</dbReference>
<feature type="repeat" description="WD" evidence="4">
    <location>
        <begin position="125"/>
        <end position="167"/>
    </location>
</feature>
<dbReference type="PANTHER" id="PTHR22852:SF0">
    <property type="entry name" value="DENTICLELESS PROTEIN HOMOLOG"/>
    <property type="match status" value="1"/>
</dbReference>
<dbReference type="GO" id="GO:0030674">
    <property type="term" value="F:protein-macromolecule adaptor activity"/>
    <property type="evidence" value="ECO:0007669"/>
    <property type="project" value="TreeGrafter"/>
</dbReference>
<feature type="region of interest" description="Disordered" evidence="5">
    <location>
        <begin position="426"/>
        <end position="496"/>
    </location>
</feature>
<dbReference type="GO" id="GO:0043161">
    <property type="term" value="P:proteasome-mediated ubiquitin-dependent protein catabolic process"/>
    <property type="evidence" value="ECO:0007669"/>
    <property type="project" value="TreeGrafter"/>
</dbReference>
<accession>A0A0N5CVH3</accession>
<comment type="pathway">
    <text evidence="1">Protein modification; protein ubiquitination.</text>
</comment>
<proteinExistence type="inferred from homology"/>
<feature type="compositionally biased region" description="Polar residues" evidence="5">
    <location>
        <begin position="479"/>
        <end position="490"/>
    </location>
</feature>
<comment type="similarity">
    <text evidence="3">Belongs to the WD repeat cdt2 family.</text>
</comment>
<dbReference type="STRING" id="103827.A0A0N5CVH3"/>
<reference evidence="8" key="1">
    <citation type="submission" date="2016-04" db="UniProtKB">
        <authorList>
            <consortium name="WormBaseParasite"/>
        </authorList>
    </citation>
    <scope>IDENTIFICATION</scope>
</reference>